<sequence>MKTLALTILFAVGAFSAFIALYLGFDMLAHIRDMKLPEFFAFMAVSGYLIKSALYRF</sequence>
<name>A0A930DF20_NEISI</name>
<reference evidence="2" key="1">
    <citation type="submission" date="2020-04" db="EMBL/GenBank/DDBJ databases">
        <title>Deep metagenomics examines the oral microbiome during advanced dental caries in children, revealing novel taxa and co-occurrences with host molecules.</title>
        <authorList>
            <person name="Baker J.L."/>
            <person name="Morton J.T."/>
            <person name="Dinis M."/>
            <person name="Alvarez R."/>
            <person name="Tran N.C."/>
            <person name="Knight R."/>
            <person name="Edlund A."/>
        </authorList>
    </citation>
    <scope>NUCLEOTIDE SEQUENCE</scope>
    <source>
        <strain evidence="2">JCVI_32_bin.62</strain>
    </source>
</reference>
<comment type="caution">
    <text evidence="2">The sequence shown here is derived from an EMBL/GenBank/DDBJ whole genome shotgun (WGS) entry which is preliminary data.</text>
</comment>
<dbReference type="Proteomes" id="UP000780345">
    <property type="component" value="Unassembled WGS sequence"/>
</dbReference>
<dbReference type="AlphaFoldDB" id="A0A930DF20"/>
<dbReference type="EMBL" id="JABZQQ010000001">
    <property type="protein sequence ID" value="MBF1264137.1"/>
    <property type="molecule type" value="Genomic_DNA"/>
</dbReference>
<protein>
    <submittedName>
        <fullName evidence="2">CDP-diacylglycerol--serine O-phosphatidyltransferase</fullName>
    </submittedName>
</protein>
<accession>A0A930DF20</accession>
<keyword evidence="1" id="KW-0472">Membrane</keyword>
<evidence type="ECO:0000313" key="2">
    <source>
        <dbReference type="EMBL" id="MBF1264137.1"/>
    </source>
</evidence>
<feature type="transmembrane region" description="Helical" evidence="1">
    <location>
        <begin position="6"/>
        <end position="24"/>
    </location>
</feature>
<gene>
    <name evidence="2" type="ORF">HXM80_00220</name>
</gene>
<evidence type="ECO:0000256" key="1">
    <source>
        <dbReference type="SAM" id="Phobius"/>
    </source>
</evidence>
<proteinExistence type="predicted"/>
<evidence type="ECO:0000313" key="3">
    <source>
        <dbReference type="Proteomes" id="UP000780345"/>
    </source>
</evidence>
<keyword evidence="1" id="KW-0812">Transmembrane</keyword>
<organism evidence="2 3">
    <name type="scientific">Neisseria sicca</name>
    <dbReference type="NCBI Taxonomy" id="490"/>
    <lineage>
        <taxon>Bacteria</taxon>
        <taxon>Pseudomonadati</taxon>
        <taxon>Pseudomonadota</taxon>
        <taxon>Betaproteobacteria</taxon>
        <taxon>Neisseriales</taxon>
        <taxon>Neisseriaceae</taxon>
        <taxon>Neisseria</taxon>
    </lineage>
</organism>
<keyword evidence="1" id="KW-1133">Transmembrane helix</keyword>